<reference evidence="2" key="1">
    <citation type="journal article" date="2011" name="Proc. Natl. Acad. Sci. U.S.A.">
        <title>Obligate biotrophy features unraveled by the genomic analysis of rust fungi.</title>
        <authorList>
            <person name="Duplessis S."/>
            <person name="Cuomo C.A."/>
            <person name="Lin Y.-C."/>
            <person name="Aerts A."/>
            <person name="Tisserant E."/>
            <person name="Veneault-Fourrey C."/>
            <person name="Joly D.L."/>
            <person name="Hacquard S."/>
            <person name="Amselem J."/>
            <person name="Cantarel B.L."/>
            <person name="Chiu R."/>
            <person name="Coutinho P.M."/>
            <person name="Feau N."/>
            <person name="Field M."/>
            <person name="Frey P."/>
            <person name="Gelhaye E."/>
            <person name="Goldberg J."/>
            <person name="Grabherr M.G."/>
            <person name="Kodira C.D."/>
            <person name="Kohler A."/>
            <person name="Kuees U."/>
            <person name="Lindquist E.A."/>
            <person name="Lucas S.M."/>
            <person name="Mago R."/>
            <person name="Mauceli E."/>
            <person name="Morin E."/>
            <person name="Murat C."/>
            <person name="Pangilinan J.L."/>
            <person name="Park R."/>
            <person name="Pearson M."/>
            <person name="Quesneville H."/>
            <person name="Rouhier N."/>
            <person name="Sakthikumar S."/>
            <person name="Salamov A.A."/>
            <person name="Schmutz J."/>
            <person name="Selles B."/>
            <person name="Shapiro H."/>
            <person name="Tanguay P."/>
            <person name="Tuskan G.A."/>
            <person name="Henrissat B."/>
            <person name="Van de Peer Y."/>
            <person name="Rouze P."/>
            <person name="Ellis J.G."/>
            <person name="Dodds P.N."/>
            <person name="Schein J.E."/>
            <person name="Zhong S."/>
            <person name="Hamelin R.C."/>
            <person name="Grigoriev I.V."/>
            <person name="Szabo L.J."/>
            <person name="Martin F."/>
        </authorList>
    </citation>
    <scope>NUCLEOTIDE SEQUENCE [LARGE SCALE GENOMIC DNA]</scope>
    <source>
        <strain evidence="2">98AG31 / pathotype 3-4-7</strain>
    </source>
</reference>
<protein>
    <recommendedName>
        <fullName evidence="3">Retrotransposon Copia-like N-terminal domain-containing protein</fullName>
    </recommendedName>
</protein>
<dbReference type="InParanoid" id="F4S062"/>
<dbReference type="AlphaFoldDB" id="F4S062"/>
<sequence length="205" mass="23571">MSSEARLRIVKLDDNNYPEWKGDITGALMSASLNEFIDPEAEPPPEPEGLVSREQKVTYDLYVMRQRKAAGIMFSHMTQQYRIIVESEGFIYQPLKIWLLMKEKFQATTSSSKVGKLPNLMEMTISLFNTKRPLKTKVVLDVMDSYLVDYNERHRRDNATASATIANRPQQPARCFPYPTCLNGRHNPAVRGHKPEQCYQAFPEL</sequence>
<dbReference type="RefSeq" id="XP_007414826.1">
    <property type="nucleotide sequence ID" value="XM_007414764.1"/>
</dbReference>
<proteinExistence type="predicted"/>
<dbReference type="EMBL" id="GL883134">
    <property type="protein sequence ID" value="EGG01992.1"/>
    <property type="molecule type" value="Genomic_DNA"/>
</dbReference>
<name>F4S062_MELLP</name>
<evidence type="ECO:0000313" key="1">
    <source>
        <dbReference type="EMBL" id="EGG01992.1"/>
    </source>
</evidence>
<dbReference type="Proteomes" id="UP000001072">
    <property type="component" value="Unassembled WGS sequence"/>
</dbReference>
<dbReference type="HOGENOM" id="CLU_081641_0_0_1"/>
<keyword evidence="2" id="KW-1185">Reference proteome</keyword>
<accession>F4S062</accession>
<dbReference type="KEGG" id="mlr:MELLADRAFT_110547"/>
<organism evidence="2">
    <name type="scientific">Melampsora larici-populina (strain 98AG31 / pathotype 3-4-7)</name>
    <name type="common">Poplar leaf rust fungus</name>
    <dbReference type="NCBI Taxonomy" id="747676"/>
    <lineage>
        <taxon>Eukaryota</taxon>
        <taxon>Fungi</taxon>
        <taxon>Dikarya</taxon>
        <taxon>Basidiomycota</taxon>
        <taxon>Pucciniomycotina</taxon>
        <taxon>Pucciniomycetes</taxon>
        <taxon>Pucciniales</taxon>
        <taxon>Melampsoraceae</taxon>
        <taxon>Melampsora</taxon>
    </lineage>
</organism>
<dbReference type="GeneID" id="18924112"/>
<evidence type="ECO:0000313" key="2">
    <source>
        <dbReference type="Proteomes" id="UP000001072"/>
    </source>
</evidence>
<gene>
    <name evidence="1" type="ORF">MELLADRAFT_110547</name>
</gene>
<evidence type="ECO:0008006" key="3">
    <source>
        <dbReference type="Google" id="ProtNLM"/>
    </source>
</evidence>
<dbReference type="VEuPathDB" id="FungiDB:MELLADRAFT_110547"/>